<dbReference type="Gene3D" id="3.40.50.300">
    <property type="entry name" value="P-loop containing nucleotide triphosphate hydrolases"/>
    <property type="match status" value="1"/>
</dbReference>
<dbReference type="EMBL" id="CAJNOQ010010459">
    <property type="protein sequence ID" value="CAF1252455.1"/>
    <property type="molecule type" value="Genomic_DNA"/>
</dbReference>
<feature type="transmembrane region" description="Helical" evidence="11">
    <location>
        <begin position="149"/>
        <end position="169"/>
    </location>
</feature>
<feature type="transmembrane region" description="Helical" evidence="11">
    <location>
        <begin position="386"/>
        <end position="406"/>
    </location>
</feature>
<feature type="transmembrane region" description="Helical" evidence="11">
    <location>
        <begin position="413"/>
        <end position="432"/>
    </location>
</feature>
<keyword evidence="15" id="KW-1185">Reference proteome</keyword>
<evidence type="ECO:0000256" key="6">
    <source>
        <dbReference type="ARBA" id="ARBA00022741"/>
    </source>
</evidence>
<evidence type="ECO:0000256" key="2">
    <source>
        <dbReference type="ARBA" id="ARBA00010694"/>
    </source>
</evidence>
<dbReference type="NCBIfam" id="TIGR01351">
    <property type="entry name" value="adk"/>
    <property type="match status" value="1"/>
</dbReference>
<feature type="transmembrane region" description="Helical" evidence="11">
    <location>
        <begin position="212"/>
        <end position="233"/>
    </location>
</feature>
<feature type="transmembrane region" description="Helical" evidence="11">
    <location>
        <begin position="20"/>
        <end position="40"/>
    </location>
</feature>
<dbReference type="PROSITE" id="PS00113">
    <property type="entry name" value="ADENYLATE_KINASE"/>
    <property type="match status" value="1"/>
</dbReference>
<feature type="non-terminal residue" evidence="13">
    <location>
        <position position="1"/>
    </location>
</feature>
<evidence type="ECO:0000313" key="14">
    <source>
        <dbReference type="EMBL" id="CAF4022550.1"/>
    </source>
</evidence>
<dbReference type="EMBL" id="CAJOBC010015104">
    <property type="protein sequence ID" value="CAF4022550.1"/>
    <property type="molecule type" value="Genomic_DNA"/>
</dbReference>
<keyword evidence="8 11" id="KW-1133">Transmembrane helix</keyword>
<dbReference type="CDD" id="cd01428">
    <property type="entry name" value="ADK"/>
    <property type="match status" value="1"/>
</dbReference>
<dbReference type="GO" id="GO:0000139">
    <property type="term" value="C:Golgi membrane"/>
    <property type="evidence" value="ECO:0007669"/>
    <property type="project" value="TreeGrafter"/>
</dbReference>
<dbReference type="Proteomes" id="UP000663829">
    <property type="component" value="Unassembled WGS sequence"/>
</dbReference>
<feature type="transmembrane region" description="Helical" evidence="11">
    <location>
        <begin position="245"/>
        <end position="265"/>
    </location>
</feature>
<keyword evidence="3" id="KW-0813">Transport</keyword>
<comment type="subcellular location">
    <subcellularLocation>
        <location evidence="1">Membrane</location>
        <topology evidence="1">Multi-pass membrane protein</topology>
    </subcellularLocation>
</comment>
<evidence type="ECO:0000256" key="5">
    <source>
        <dbReference type="ARBA" id="ARBA00022692"/>
    </source>
</evidence>
<dbReference type="NCBIfam" id="NF001381">
    <property type="entry name" value="PRK00279.1-3"/>
    <property type="match status" value="1"/>
</dbReference>
<accession>A0A815A4B5</accession>
<evidence type="ECO:0000256" key="9">
    <source>
        <dbReference type="ARBA" id="ARBA00023136"/>
    </source>
</evidence>
<dbReference type="GO" id="GO:0046964">
    <property type="term" value="F:3'-phosphoadenosine 5'-phosphosulfate transmembrane transporter activity"/>
    <property type="evidence" value="ECO:0007669"/>
    <property type="project" value="TreeGrafter"/>
</dbReference>
<keyword evidence="9 11" id="KW-0472">Membrane</keyword>
<dbReference type="Pfam" id="PF00406">
    <property type="entry name" value="ADK"/>
    <property type="match status" value="1"/>
</dbReference>
<dbReference type="GO" id="GO:0005524">
    <property type="term" value="F:ATP binding"/>
    <property type="evidence" value="ECO:0007669"/>
    <property type="project" value="InterPro"/>
</dbReference>
<dbReference type="SUPFAM" id="SSF52540">
    <property type="entry name" value="P-loop containing nucleoside triphosphate hydrolases"/>
    <property type="match status" value="1"/>
</dbReference>
<dbReference type="GO" id="GO:0004017">
    <property type="term" value="F:AMP kinase activity"/>
    <property type="evidence" value="ECO:0007669"/>
    <property type="project" value="InterPro"/>
</dbReference>
<reference evidence="13" key="1">
    <citation type="submission" date="2021-02" db="EMBL/GenBank/DDBJ databases">
        <authorList>
            <person name="Nowell W R."/>
        </authorList>
    </citation>
    <scope>NUCLEOTIDE SEQUENCE</scope>
</reference>
<organism evidence="13 15">
    <name type="scientific">Didymodactylos carnosus</name>
    <dbReference type="NCBI Taxonomy" id="1234261"/>
    <lineage>
        <taxon>Eukaryota</taxon>
        <taxon>Metazoa</taxon>
        <taxon>Spiralia</taxon>
        <taxon>Gnathifera</taxon>
        <taxon>Rotifera</taxon>
        <taxon>Eurotatoria</taxon>
        <taxon>Bdelloidea</taxon>
        <taxon>Philodinida</taxon>
        <taxon>Philodinidae</taxon>
        <taxon>Didymodactylos</taxon>
    </lineage>
</organism>
<evidence type="ECO:0000256" key="1">
    <source>
        <dbReference type="ARBA" id="ARBA00004141"/>
    </source>
</evidence>
<dbReference type="InterPro" id="IPR006259">
    <property type="entry name" value="Adenyl_kin_sub"/>
</dbReference>
<dbReference type="InterPro" id="IPR027417">
    <property type="entry name" value="P-loop_NTPase"/>
</dbReference>
<dbReference type="GO" id="GO:0005789">
    <property type="term" value="C:endoplasmic reticulum membrane"/>
    <property type="evidence" value="ECO:0007669"/>
    <property type="project" value="TreeGrafter"/>
</dbReference>
<dbReference type="PANTHER" id="PTHR10778">
    <property type="entry name" value="SOLUTE CARRIER FAMILY 35 MEMBER B"/>
    <property type="match status" value="1"/>
</dbReference>
<evidence type="ECO:0000259" key="12">
    <source>
        <dbReference type="Pfam" id="PF05191"/>
    </source>
</evidence>
<gene>
    <name evidence="13" type="ORF">GPM918_LOCUS26199</name>
    <name evidence="14" type="ORF">SRO942_LOCUS26305</name>
</gene>
<protein>
    <recommendedName>
        <fullName evidence="10">Adenosine 3'-phospho 5'-phosphosulfate transporter 1</fullName>
    </recommendedName>
</protein>
<evidence type="ECO:0000256" key="8">
    <source>
        <dbReference type="ARBA" id="ARBA00022989"/>
    </source>
</evidence>
<dbReference type="Pfam" id="PF08449">
    <property type="entry name" value="UAA"/>
    <property type="match status" value="1"/>
</dbReference>
<dbReference type="PRINTS" id="PR00094">
    <property type="entry name" value="ADENYLTKNASE"/>
</dbReference>
<feature type="domain" description="Adenylate kinase active site lid" evidence="12">
    <location>
        <begin position="587"/>
        <end position="622"/>
    </location>
</feature>
<dbReference type="PANTHER" id="PTHR10778:SF13">
    <property type="entry name" value="ADENOSINE 3'-PHOSPHO 5'-PHOSPHOSULFATE TRANSPORTER 1"/>
    <property type="match status" value="1"/>
</dbReference>
<dbReference type="InterPro" id="IPR033690">
    <property type="entry name" value="Adenylat_kinase_CS"/>
</dbReference>
<dbReference type="HAMAP" id="MF_00235">
    <property type="entry name" value="Adenylate_kinase_Adk"/>
    <property type="match status" value="1"/>
</dbReference>
<keyword evidence="7" id="KW-0418">Kinase</keyword>
<dbReference type="Proteomes" id="UP000681722">
    <property type="component" value="Unassembled WGS sequence"/>
</dbReference>
<evidence type="ECO:0000256" key="11">
    <source>
        <dbReference type="SAM" id="Phobius"/>
    </source>
</evidence>
<keyword evidence="6" id="KW-0547">Nucleotide-binding</keyword>
<dbReference type="Pfam" id="PF05191">
    <property type="entry name" value="ADK_lid"/>
    <property type="match status" value="1"/>
</dbReference>
<feature type="transmembrane region" description="Helical" evidence="11">
    <location>
        <begin position="358"/>
        <end position="380"/>
    </location>
</feature>
<proteinExistence type="inferred from homology"/>
<dbReference type="InterPro" id="IPR000850">
    <property type="entry name" value="Adenylat/UMP-CMP_kin"/>
</dbReference>
<feature type="transmembrane region" description="Helical" evidence="11">
    <location>
        <begin position="109"/>
        <end position="129"/>
    </location>
</feature>
<dbReference type="OrthoDB" id="10035043at2759"/>
<feature type="transmembrane region" description="Helical" evidence="11">
    <location>
        <begin position="325"/>
        <end position="346"/>
    </location>
</feature>
<comment type="caution">
    <text evidence="13">The sequence shown here is derived from an EMBL/GenBank/DDBJ whole genome shotgun (WGS) entry which is preliminary data.</text>
</comment>
<evidence type="ECO:0000313" key="13">
    <source>
        <dbReference type="EMBL" id="CAF1252455.1"/>
    </source>
</evidence>
<dbReference type="InterPro" id="IPR013657">
    <property type="entry name" value="SCL35B1-4/HUT1"/>
</dbReference>
<evidence type="ECO:0000256" key="7">
    <source>
        <dbReference type="ARBA" id="ARBA00022777"/>
    </source>
</evidence>
<dbReference type="FunFam" id="3.40.50.300:FF:000106">
    <property type="entry name" value="Adenylate kinase mitochondrial"/>
    <property type="match status" value="1"/>
</dbReference>
<keyword evidence="5 11" id="KW-0812">Transmembrane</keyword>
<sequence length="753" mass="86015">HNTSMSLLKTLQADSWIIRLASNHIGYISCAIPLVGLFIVSKKATYHKLPHPVRWLLTSLIRLFISDVPSNSILTDGNSKDTNIQISGPISTSATASSFSSSSFTHRRIVQLLVSFIGLQISYLLWGLLQERIMTRTYDGEKFNNSQYLVFMNRILSMFVSYVCFKIFCRKKLLVNNTNTLSGVYSASPPLYQYGIISYANCMSTWFQYESLLYISFPVQVIAKSIKTIPVMLFGRYVSNKTYPIRQYLFMFIMAFGIALFFLGYNENSPVKETITKTPTSKHNRITTASGVILLGLYLGFDAYTSNYQKYVFDHFQITFLHMMFYVNLISTLLTLTSLILNSTFFQCIYFMQKHQQFTYHVLTMSVCSAIGQLFIFSTIEEFGPVIFTIIMTMRQAFSIVLSCLYYRHTLSLVAILGLHIAFAALFSHAYLEFKKSRQPRSNIQMSSKTSNDENQTKGVNVVLLGAPGSGKGTQGSKLRERYEICAISTGDLLRHAAQDKESDVGKQIKKTMDAGGLVDDNIVMKLINSNLSKPECKNGFLFDGFPRTIYQGEQLETLLESRRQRIDAVLEYGIEDDILKRRILGRLIHKPSGRTYHEEFNPPKEKMKDDVTGEKLVRRSDDTTETLNARLSTYHTQTTPLIDFYQQRNIHRHIDATKSVDDVYKESLDVIEHLRYEPTYKPMNKKGPLEDRTTMATLNKQLETKIEQDDNFLTVKTQPVTGKSNVPVDSLNKDFLFIYKTVTDILRDRGLI</sequence>
<comment type="similarity">
    <text evidence="2">Belongs to the nucleotide-sugar transporter family. SLC35B subfamily.</text>
</comment>
<evidence type="ECO:0000313" key="15">
    <source>
        <dbReference type="Proteomes" id="UP000663829"/>
    </source>
</evidence>
<feature type="transmembrane region" description="Helical" evidence="11">
    <location>
        <begin position="286"/>
        <end position="305"/>
    </location>
</feature>
<evidence type="ECO:0000256" key="10">
    <source>
        <dbReference type="ARBA" id="ARBA00039668"/>
    </source>
</evidence>
<evidence type="ECO:0000256" key="3">
    <source>
        <dbReference type="ARBA" id="ARBA00022448"/>
    </source>
</evidence>
<keyword evidence="4" id="KW-0808">Transferase</keyword>
<dbReference type="InterPro" id="IPR007862">
    <property type="entry name" value="Adenylate_kinase_lid-dom"/>
</dbReference>
<evidence type="ECO:0000256" key="4">
    <source>
        <dbReference type="ARBA" id="ARBA00022679"/>
    </source>
</evidence>
<dbReference type="AlphaFoldDB" id="A0A815A4B5"/>
<name>A0A815A4B5_9BILA</name>